<name>A0A846MVW4_9PROT</name>
<comment type="caution">
    <text evidence="1">The sequence shown here is derived from an EMBL/GenBank/DDBJ whole genome shotgun (WGS) entry which is preliminary data.</text>
</comment>
<sequence length="191" mass="21446">MVALRLEDEGLDYISAKLDEAGGLASTFRKEAIWEPVVFVPDFADPLTLPDLDSGGVVSQEGANAEFVAYLHFLKQRNAKLQSLILADPFAQVSDLDYVGELPEELVTIFGSLNYVYDISTVSPALIWDYRAFVVSYLKLAYVSEMPPEKIRALAEDEPDDLFARLSRGIRHIAVNCYDDESWLVVRHEDK</sequence>
<proteinExistence type="predicted"/>
<evidence type="ECO:0000313" key="2">
    <source>
        <dbReference type="Proteomes" id="UP000570514"/>
    </source>
</evidence>
<accession>A0A846MVW4</accession>
<keyword evidence="2" id="KW-1185">Reference proteome</keyword>
<dbReference type="RefSeq" id="WP_167080904.1">
    <property type="nucleotide sequence ID" value="NZ_BAAADC010000001.1"/>
</dbReference>
<dbReference type="AlphaFoldDB" id="A0A846MVW4"/>
<evidence type="ECO:0000313" key="1">
    <source>
        <dbReference type="EMBL" id="NIK87359.1"/>
    </source>
</evidence>
<organism evidence="1 2">
    <name type="scientific">Rhizomicrobium palustre</name>
    <dbReference type="NCBI Taxonomy" id="189966"/>
    <lineage>
        <taxon>Bacteria</taxon>
        <taxon>Pseudomonadati</taxon>
        <taxon>Pseudomonadota</taxon>
        <taxon>Alphaproteobacteria</taxon>
        <taxon>Micropepsales</taxon>
        <taxon>Micropepsaceae</taxon>
        <taxon>Rhizomicrobium</taxon>
    </lineage>
</organism>
<dbReference type="Proteomes" id="UP000570514">
    <property type="component" value="Unassembled WGS sequence"/>
</dbReference>
<gene>
    <name evidence="1" type="ORF">FHS83_000677</name>
</gene>
<protein>
    <submittedName>
        <fullName evidence="1">Uncharacterized protein</fullName>
    </submittedName>
</protein>
<dbReference type="EMBL" id="JAASRM010000001">
    <property type="protein sequence ID" value="NIK87359.1"/>
    <property type="molecule type" value="Genomic_DNA"/>
</dbReference>
<reference evidence="1 2" key="1">
    <citation type="submission" date="2020-03" db="EMBL/GenBank/DDBJ databases">
        <title>Genomic Encyclopedia of Type Strains, Phase IV (KMG-IV): sequencing the most valuable type-strain genomes for metagenomic binning, comparative biology and taxonomic classification.</title>
        <authorList>
            <person name="Goeker M."/>
        </authorList>
    </citation>
    <scope>NUCLEOTIDE SEQUENCE [LARGE SCALE GENOMIC DNA]</scope>
    <source>
        <strain evidence="1 2">DSM 19867</strain>
    </source>
</reference>